<comment type="caution">
    <text evidence="7">The sequence shown here is derived from an EMBL/GenBank/DDBJ whole genome shotgun (WGS) entry which is preliminary data.</text>
</comment>
<evidence type="ECO:0000313" key="7">
    <source>
        <dbReference type="EMBL" id="KAI6657684.1"/>
    </source>
</evidence>
<dbReference type="EMBL" id="JAKMXF010000111">
    <property type="protein sequence ID" value="KAI6657684.1"/>
    <property type="molecule type" value="Genomic_DNA"/>
</dbReference>
<dbReference type="Pfam" id="PF07714">
    <property type="entry name" value="PK_Tyr_Ser-Thr"/>
    <property type="match status" value="1"/>
</dbReference>
<dbReference type="PROSITE" id="PS50011">
    <property type="entry name" value="PROTEIN_KINASE_DOM"/>
    <property type="match status" value="1"/>
</dbReference>
<evidence type="ECO:0000313" key="8">
    <source>
        <dbReference type="Proteomes" id="UP001165289"/>
    </source>
</evidence>
<dbReference type="PROSITE" id="PS00109">
    <property type="entry name" value="PROTEIN_KINASE_TYR"/>
    <property type="match status" value="1"/>
</dbReference>
<dbReference type="PANTHER" id="PTHR24416">
    <property type="entry name" value="TYROSINE-PROTEIN KINASE RECEPTOR"/>
    <property type="match status" value="1"/>
</dbReference>
<keyword evidence="5" id="KW-0829">Tyrosine-protein kinase</keyword>
<feature type="domain" description="Protein kinase" evidence="6">
    <location>
        <begin position="106"/>
        <end position="381"/>
    </location>
</feature>
<evidence type="ECO:0000256" key="3">
    <source>
        <dbReference type="ARBA" id="ARBA00022777"/>
    </source>
</evidence>
<evidence type="ECO:0000256" key="5">
    <source>
        <dbReference type="ARBA" id="ARBA00023137"/>
    </source>
</evidence>
<dbReference type="SMART" id="SM00219">
    <property type="entry name" value="TyrKc"/>
    <property type="match status" value="1"/>
</dbReference>
<dbReference type="InterPro" id="IPR001245">
    <property type="entry name" value="Ser-Thr/Tyr_kinase_cat_dom"/>
</dbReference>
<dbReference type="GO" id="GO:0004714">
    <property type="term" value="F:transmembrane receptor protein tyrosine kinase activity"/>
    <property type="evidence" value="ECO:0007669"/>
    <property type="project" value="TreeGrafter"/>
</dbReference>
<dbReference type="PANTHER" id="PTHR24416:SF631">
    <property type="entry name" value="SERINE_THREONINE_TYROSINE KINASE 1"/>
    <property type="match status" value="1"/>
</dbReference>
<name>A0AAV7KAL2_9METZ</name>
<dbReference type="CDD" id="cd00192">
    <property type="entry name" value="PTKc"/>
    <property type="match status" value="1"/>
</dbReference>
<keyword evidence="4" id="KW-0067">ATP-binding</keyword>
<dbReference type="FunFam" id="1.10.510.10:FF:000554">
    <property type="entry name" value="Predicted protein"/>
    <property type="match status" value="1"/>
</dbReference>
<evidence type="ECO:0000256" key="1">
    <source>
        <dbReference type="ARBA" id="ARBA00022679"/>
    </source>
</evidence>
<dbReference type="InterPro" id="IPR050122">
    <property type="entry name" value="RTK"/>
</dbReference>
<dbReference type="AlphaFoldDB" id="A0AAV7KAL2"/>
<keyword evidence="8" id="KW-1185">Reference proteome</keyword>
<keyword evidence="2" id="KW-0547">Nucleotide-binding</keyword>
<dbReference type="GO" id="GO:0007169">
    <property type="term" value="P:cell surface receptor protein tyrosine kinase signaling pathway"/>
    <property type="evidence" value="ECO:0007669"/>
    <property type="project" value="TreeGrafter"/>
</dbReference>
<proteinExistence type="predicted"/>
<dbReference type="InterPro" id="IPR000719">
    <property type="entry name" value="Prot_kinase_dom"/>
</dbReference>
<dbReference type="Proteomes" id="UP001165289">
    <property type="component" value="Unassembled WGS sequence"/>
</dbReference>
<evidence type="ECO:0000259" key="6">
    <source>
        <dbReference type="PROSITE" id="PS50011"/>
    </source>
</evidence>
<dbReference type="InterPro" id="IPR008266">
    <property type="entry name" value="Tyr_kinase_AS"/>
</dbReference>
<keyword evidence="1" id="KW-0808">Transferase</keyword>
<keyword evidence="7" id="KW-0675">Receptor</keyword>
<gene>
    <name evidence="7" type="ORF">LOD99_428</name>
</gene>
<dbReference type="GO" id="GO:0043235">
    <property type="term" value="C:receptor complex"/>
    <property type="evidence" value="ECO:0007669"/>
    <property type="project" value="TreeGrafter"/>
</dbReference>
<dbReference type="GO" id="GO:0005886">
    <property type="term" value="C:plasma membrane"/>
    <property type="evidence" value="ECO:0007669"/>
    <property type="project" value="TreeGrafter"/>
</dbReference>
<organism evidence="7 8">
    <name type="scientific">Oopsacas minuta</name>
    <dbReference type="NCBI Taxonomy" id="111878"/>
    <lineage>
        <taxon>Eukaryota</taxon>
        <taxon>Metazoa</taxon>
        <taxon>Porifera</taxon>
        <taxon>Hexactinellida</taxon>
        <taxon>Hexasterophora</taxon>
        <taxon>Lyssacinosida</taxon>
        <taxon>Leucopsacidae</taxon>
        <taxon>Oopsacas</taxon>
    </lineage>
</organism>
<evidence type="ECO:0000256" key="2">
    <source>
        <dbReference type="ARBA" id="ARBA00022741"/>
    </source>
</evidence>
<dbReference type="Gene3D" id="3.30.200.20">
    <property type="entry name" value="Phosphorylase Kinase, domain 1"/>
    <property type="match status" value="1"/>
</dbReference>
<evidence type="ECO:0000256" key="4">
    <source>
        <dbReference type="ARBA" id="ARBA00022840"/>
    </source>
</evidence>
<dbReference type="GO" id="GO:0005524">
    <property type="term" value="F:ATP binding"/>
    <property type="evidence" value="ECO:0007669"/>
    <property type="project" value="UniProtKB-KW"/>
</dbReference>
<dbReference type="InterPro" id="IPR020635">
    <property type="entry name" value="Tyr_kinase_cat_dom"/>
</dbReference>
<dbReference type="SUPFAM" id="SSF56112">
    <property type="entry name" value="Protein kinase-like (PK-like)"/>
    <property type="match status" value="1"/>
</dbReference>
<dbReference type="Gene3D" id="1.10.510.10">
    <property type="entry name" value="Transferase(Phosphotransferase) domain 1"/>
    <property type="match status" value="1"/>
</dbReference>
<keyword evidence="3" id="KW-0418">Kinase</keyword>
<reference evidence="7 8" key="1">
    <citation type="journal article" date="2023" name="BMC Biol.">
        <title>The compact genome of the sponge Oopsacas minuta (Hexactinellida) is lacking key metazoan core genes.</title>
        <authorList>
            <person name="Santini S."/>
            <person name="Schenkelaars Q."/>
            <person name="Jourda C."/>
            <person name="Duchesne M."/>
            <person name="Belahbib H."/>
            <person name="Rocher C."/>
            <person name="Selva M."/>
            <person name="Riesgo A."/>
            <person name="Vervoort M."/>
            <person name="Leys S.P."/>
            <person name="Kodjabachian L."/>
            <person name="Le Bivic A."/>
            <person name="Borchiellini C."/>
            <person name="Claverie J.M."/>
            <person name="Renard E."/>
        </authorList>
    </citation>
    <scope>NUCLEOTIDE SEQUENCE [LARGE SCALE GENOMIC DNA]</scope>
    <source>
        <strain evidence="7">SPO-2</strain>
    </source>
</reference>
<dbReference type="InterPro" id="IPR011009">
    <property type="entry name" value="Kinase-like_dom_sf"/>
</dbReference>
<sequence>MKTAPESYENIYGELGISDDVNDLYQTYEEASQCSYIGSSMVVPRYELRSESVYESADGSASRQLSQKSDTFFEQGSIYLEPPKNLSLLFNQMSDMRYREIAVSAIERQEQIGSGQFGAVYKGLWHTSGMESNPFKANKPLLVAIKTLHDSSTIELKLTFLQEAAIMGQFSHPNVLRLLGIVSLTEPFMIVTELMHIELLKFVVVLRKSTLQRSQMYSLYLKLSREIASGMTYLSSKNFIHRDLAARNVLLAKDLTCRISDFGLSRQLRDEGDYYTSKGGKIPLKWTAPEAIFYQRYSEKSDVWSFGMTLYEIWSLGEKPWPGYSNEDVLQAYANSDVMDRPTGCPEGIFSVMLECWQINAEIRPSFQEISSMLATSDESFC</sequence>
<accession>A0AAV7KAL2</accession>
<dbReference type="PRINTS" id="PR00109">
    <property type="entry name" value="TYRKINASE"/>
</dbReference>
<protein>
    <submittedName>
        <fullName evidence="7">Epidermal growth factor receptor isoform X1</fullName>
    </submittedName>
</protein>